<dbReference type="Proteomes" id="UP000192578">
    <property type="component" value="Unassembled WGS sequence"/>
</dbReference>
<accession>A0A9X6NHY7</accession>
<dbReference type="EMBL" id="MTYJ01000434">
    <property type="protein sequence ID" value="OWA54630.1"/>
    <property type="molecule type" value="Genomic_DNA"/>
</dbReference>
<reference evidence="2" key="1">
    <citation type="submission" date="2017-01" db="EMBL/GenBank/DDBJ databases">
        <title>Comparative genomics of anhydrobiosis in the tardigrade Hypsibius dujardini.</title>
        <authorList>
            <person name="Yoshida Y."/>
            <person name="Koutsovoulos G."/>
            <person name="Laetsch D."/>
            <person name="Stevens L."/>
            <person name="Kumar S."/>
            <person name="Horikawa D."/>
            <person name="Ishino K."/>
            <person name="Komine S."/>
            <person name="Tomita M."/>
            <person name="Blaxter M."/>
            <person name="Arakawa K."/>
        </authorList>
    </citation>
    <scope>NUCLEOTIDE SEQUENCE [LARGE SCALE GENOMIC DNA]</scope>
    <source>
        <strain evidence="2">Z151</strain>
    </source>
</reference>
<proteinExistence type="predicted"/>
<comment type="caution">
    <text evidence="1">The sequence shown here is derived from an EMBL/GenBank/DDBJ whole genome shotgun (WGS) entry which is preliminary data.</text>
</comment>
<keyword evidence="2" id="KW-1185">Reference proteome</keyword>
<dbReference type="AlphaFoldDB" id="A0A9X6NHY7"/>
<protein>
    <submittedName>
        <fullName evidence="1">Uncharacterized protein</fullName>
    </submittedName>
</protein>
<organism evidence="1 2">
    <name type="scientific">Hypsibius exemplaris</name>
    <name type="common">Freshwater tardigrade</name>
    <dbReference type="NCBI Taxonomy" id="2072580"/>
    <lineage>
        <taxon>Eukaryota</taxon>
        <taxon>Metazoa</taxon>
        <taxon>Ecdysozoa</taxon>
        <taxon>Tardigrada</taxon>
        <taxon>Eutardigrada</taxon>
        <taxon>Parachela</taxon>
        <taxon>Hypsibioidea</taxon>
        <taxon>Hypsibiidae</taxon>
        <taxon>Hypsibius</taxon>
    </lineage>
</organism>
<evidence type="ECO:0000313" key="1">
    <source>
        <dbReference type="EMBL" id="OWA54630.1"/>
    </source>
</evidence>
<name>A0A9X6NHY7_HYPEX</name>
<evidence type="ECO:0000313" key="2">
    <source>
        <dbReference type="Proteomes" id="UP000192578"/>
    </source>
</evidence>
<sequence>MTIGVKNGVLVFRCAKCASSLSMRSGTFLSRSHIDNRTFLWLFSHLCSWRNYTQTSISLFTGFDKNTVSDWVTLVREAIAVYLRNTPVVLGGHGEVGYADGVWIGTTQKYGRGDPSRGIRNKHVKKILMLLMAEQKSK</sequence>
<gene>
    <name evidence="1" type="ORF">BV898_19029</name>
</gene>